<dbReference type="GO" id="GO:0006310">
    <property type="term" value="P:DNA recombination"/>
    <property type="evidence" value="ECO:0007669"/>
    <property type="project" value="UniProtKB-KW"/>
</dbReference>
<evidence type="ECO:0000313" key="8">
    <source>
        <dbReference type="EMBL" id="BAJ62926.1"/>
    </source>
</evidence>
<dbReference type="InterPro" id="IPR004107">
    <property type="entry name" value="Integrase_SAM-like_N"/>
</dbReference>
<evidence type="ECO:0000256" key="3">
    <source>
        <dbReference type="ARBA" id="ARBA00023125"/>
    </source>
</evidence>
<keyword evidence="9" id="KW-1185">Reference proteome</keyword>
<evidence type="ECO:0000313" key="9">
    <source>
        <dbReference type="Proteomes" id="UP000008922"/>
    </source>
</evidence>
<dbReference type="CDD" id="cd00397">
    <property type="entry name" value="DNA_BRE_C"/>
    <property type="match status" value="1"/>
</dbReference>
<dbReference type="Gene3D" id="1.10.443.10">
    <property type="entry name" value="Intergrase catalytic core"/>
    <property type="match status" value="1"/>
</dbReference>
<dbReference type="InterPro" id="IPR050090">
    <property type="entry name" value="Tyrosine_recombinase_XerCD"/>
</dbReference>
<keyword evidence="4" id="KW-0233">DNA recombination</keyword>
<keyword evidence="3 5" id="KW-0238">DNA-binding</keyword>
<dbReference type="InParanoid" id="E8N3B2"/>
<dbReference type="InterPro" id="IPR011010">
    <property type="entry name" value="DNA_brk_join_enz"/>
</dbReference>
<feature type="domain" description="Tyr recombinase" evidence="6">
    <location>
        <begin position="124"/>
        <end position="302"/>
    </location>
</feature>
<keyword evidence="2" id="KW-0229">DNA integration</keyword>
<dbReference type="STRING" id="926569.ANT_08920"/>
<feature type="domain" description="Core-binding (CB)" evidence="7">
    <location>
        <begin position="17"/>
        <end position="103"/>
    </location>
</feature>
<dbReference type="RefSeq" id="WP_013559318.1">
    <property type="nucleotide sequence ID" value="NC_014960.1"/>
</dbReference>
<dbReference type="SUPFAM" id="SSF56349">
    <property type="entry name" value="DNA breaking-rejoining enzymes"/>
    <property type="match status" value="1"/>
</dbReference>
<dbReference type="Gene3D" id="1.10.150.130">
    <property type="match status" value="1"/>
</dbReference>
<dbReference type="Pfam" id="PF02899">
    <property type="entry name" value="Phage_int_SAM_1"/>
    <property type="match status" value="1"/>
</dbReference>
<dbReference type="eggNOG" id="COG4974">
    <property type="taxonomic scope" value="Bacteria"/>
</dbReference>
<protein>
    <submittedName>
        <fullName evidence="8">Uncharacterized protein</fullName>
    </submittedName>
</protein>
<dbReference type="Pfam" id="PF00589">
    <property type="entry name" value="Phage_integrase"/>
    <property type="match status" value="1"/>
</dbReference>
<dbReference type="InterPro" id="IPR002104">
    <property type="entry name" value="Integrase_catalytic"/>
</dbReference>
<dbReference type="InterPro" id="IPR010998">
    <property type="entry name" value="Integrase_recombinase_N"/>
</dbReference>
<dbReference type="HOGENOM" id="CLU_780058_0_0_0"/>
<evidence type="ECO:0000256" key="4">
    <source>
        <dbReference type="ARBA" id="ARBA00023172"/>
    </source>
</evidence>
<accession>E8N3B2</accession>
<reference evidence="8 9" key="1">
    <citation type="submission" date="2010-12" db="EMBL/GenBank/DDBJ databases">
        <title>Whole genome sequence of Anaerolinea thermophila UNI-1.</title>
        <authorList>
            <person name="Narita-Yamada S."/>
            <person name="Kishi E."/>
            <person name="Watanabe Y."/>
            <person name="Takasaki K."/>
            <person name="Ankai A."/>
            <person name="Oguchi A."/>
            <person name="Fukui S."/>
            <person name="Takahashi M."/>
            <person name="Yashiro I."/>
            <person name="Hosoyama A."/>
            <person name="Sekiguchi Y."/>
            <person name="Hanada S."/>
            <person name="Fujita N."/>
        </authorList>
    </citation>
    <scope>NUCLEOTIDE SEQUENCE [LARGE SCALE GENOMIC DNA]</scope>
    <source>
        <strain evidence="9">DSM 14523 / JCM 11388 / NBRC 100420 / UNI-1</strain>
    </source>
</reference>
<proteinExistence type="inferred from homology"/>
<evidence type="ECO:0000259" key="6">
    <source>
        <dbReference type="PROSITE" id="PS51898"/>
    </source>
</evidence>
<organism evidence="8 9">
    <name type="scientific">Anaerolinea thermophila (strain DSM 14523 / JCM 11388 / NBRC 100420 / UNI-1)</name>
    <dbReference type="NCBI Taxonomy" id="926569"/>
    <lineage>
        <taxon>Bacteria</taxon>
        <taxon>Bacillati</taxon>
        <taxon>Chloroflexota</taxon>
        <taxon>Anaerolineae</taxon>
        <taxon>Anaerolineales</taxon>
        <taxon>Anaerolineaceae</taxon>
        <taxon>Anaerolinea</taxon>
    </lineage>
</organism>
<evidence type="ECO:0000256" key="1">
    <source>
        <dbReference type="ARBA" id="ARBA00008857"/>
    </source>
</evidence>
<dbReference type="InterPro" id="IPR044068">
    <property type="entry name" value="CB"/>
</dbReference>
<dbReference type="GO" id="GO:0015074">
    <property type="term" value="P:DNA integration"/>
    <property type="evidence" value="ECO:0007669"/>
    <property type="project" value="UniProtKB-KW"/>
</dbReference>
<evidence type="ECO:0000259" key="7">
    <source>
        <dbReference type="PROSITE" id="PS51900"/>
    </source>
</evidence>
<dbReference type="Proteomes" id="UP000008922">
    <property type="component" value="Chromosome"/>
</dbReference>
<evidence type="ECO:0000256" key="2">
    <source>
        <dbReference type="ARBA" id="ARBA00022908"/>
    </source>
</evidence>
<name>E8N3B2_ANATU</name>
<dbReference type="PROSITE" id="PS51900">
    <property type="entry name" value="CB"/>
    <property type="match status" value="1"/>
</dbReference>
<dbReference type="KEGG" id="atm:ANT_08920"/>
<dbReference type="PANTHER" id="PTHR30349:SF41">
    <property type="entry name" value="INTEGRASE_RECOMBINASE PROTEIN MJ0367-RELATED"/>
    <property type="match status" value="1"/>
</dbReference>
<dbReference type="InterPro" id="IPR013762">
    <property type="entry name" value="Integrase-like_cat_sf"/>
</dbReference>
<evidence type="ECO:0000256" key="5">
    <source>
        <dbReference type="PROSITE-ProRule" id="PRU01248"/>
    </source>
</evidence>
<dbReference type="GO" id="GO:0003677">
    <property type="term" value="F:DNA binding"/>
    <property type="evidence" value="ECO:0007669"/>
    <property type="project" value="UniProtKB-UniRule"/>
</dbReference>
<dbReference type="AlphaFoldDB" id="E8N3B2"/>
<dbReference type="EMBL" id="AP012029">
    <property type="protein sequence ID" value="BAJ62926.1"/>
    <property type="molecule type" value="Genomic_DNA"/>
</dbReference>
<dbReference type="PROSITE" id="PS51898">
    <property type="entry name" value="TYR_RECOMBINASE"/>
    <property type="match status" value="1"/>
</dbReference>
<comment type="similarity">
    <text evidence="1">Belongs to the 'phage' integrase family.</text>
</comment>
<dbReference type="PANTHER" id="PTHR30349">
    <property type="entry name" value="PHAGE INTEGRASE-RELATED"/>
    <property type="match status" value="1"/>
</dbReference>
<dbReference type="OrthoDB" id="154678at2"/>
<sequence>MTPETPSSPVAHLTVHTPLMPAILTWEIYLKDQGRSPHTIKAFMGDLNLLASFLPPDRTLGSITTQDLNHFLQWLEKGRGIPCSPKSLARRITSIKAFFRWLQRSGVLLNDPALRVIQQSVISPLPEVLTPEEVEAVLEVARNWRSRSKPDARPYTLVKLLLETAIKKSECLAITRNHIDPEGKEGPVLYVRYASPSNRYKERNLPLSEEWIEAYQEYLAQYQPADQIFPWSPRRLEYILEDLSEAAGLAKHLSFDMCRWTSALMDWKNGMEGDQIRQKLGVSKIQWREISMKLRQLAEQES</sequence>
<gene>
    <name evidence="8" type="ordered locus">ANT_08920</name>
</gene>